<dbReference type="SUPFAM" id="SSF48371">
    <property type="entry name" value="ARM repeat"/>
    <property type="match status" value="3"/>
</dbReference>
<evidence type="ECO:0000313" key="11">
    <source>
        <dbReference type="Proteomes" id="UP000494165"/>
    </source>
</evidence>
<feature type="region of interest" description="Disordered" evidence="8">
    <location>
        <begin position="638"/>
        <end position="659"/>
    </location>
</feature>
<dbReference type="GO" id="GO:0000462">
    <property type="term" value="P:maturation of SSU-rRNA from tricistronic rRNA transcript (SSU-rRNA, 5.8S rRNA, LSU-rRNA)"/>
    <property type="evidence" value="ECO:0007669"/>
    <property type="project" value="TreeGrafter"/>
</dbReference>
<keyword evidence="11" id="KW-1185">Reference proteome</keyword>
<comment type="caution">
    <text evidence="10">The sequence shown here is derived from an EMBL/GenBank/DDBJ whole genome shotgun (WGS) entry which is preliminary data.</text>
</comment>
<gene>
    <name evidence="10" type="ORF">CLODIP_2_CD06808</name>
</gene>
<dbReference type="PANTHER" id="PTHR13457:SF1">
    <property type="entry name" value="HEAT REPEAT-CONTAINING PROTEIN 1"/>
    <property type="match status" value="1"/>
</dbReference>
<evidence type="ECO:0000256" key="6">
    <source>
        <dbReference type="ARBA" id="ARBA00023274"/>
    </source>
</evidence>
<dbReference type="InterPro" id="IPR040191">
    <property type="entry name" value="UTP10"/>
</dbReference>
<dbReference type="PANTHER" id="PTHR13457">
    <property type="entry name" value="BAP28"/>
    <property type="match status" value="1"/>
</dbReference>
<evidence type="ECO:0000313" key="10">
    <source>
        <dbReference type="EMBL" id="CAB3368382.1"/>
    </source>
</evidence>
<feature type="compositionally biased region" description="Polar residues" evidence="8">
    <location>
        <begin position="638"/>
        <end position="651"/>
    </location>
</feature>
<dbReference type="Proteomes" id="UP000494165">
    <property type="component" value="Unassembled WGS sequence"/>
</dbReference>
<keyword evidence="5 7" id="KW-0539">Nucleus</keyword>
<dbReference type="Pfam" id="PF08146">
    <property type="entry name" value="BP28CT"/>
    <property type="match status" value="1"/>
</dbReference>
<evidence type="ECO:0000256" key="7">
    <source>
        <dbReference type="RuleBase" id="RU367065"/>
    </source>
</evidence>
<keyword evidence="4 7" id="KW-0698">rRNA processing</keyword>
<comment type="subcellular location">
    <subcellularLocation>
        <location evidence="1 7">Nucleus</location>
        <location evidence="1 7">Nucleolus</location>
    </subcellularLocation>
</comment>
<evidence type="ECO:0000256" key="1">
    <source>
        <dbReference type="ARBA" id="ARBA00004604"/>
    </source>
</evidence>
<protein>
    <recommendedName>
        <fullName evidence="7">HEAT repeat-containing protein 1</fullName>
    </recommendedName>
</protein>
<organism evidence="10 11">
    <name type="scientific">Cloeon dipterum</name>
    <dbReference type="NCBI Taxonomy" id="197152"/>
    <lineage>
        <taxon>Eukaryota</taxon>
        <taxon>Metazoa</taxon>
        <taxon>Ecdysozoa</taxon>
        <taxon>Arthropoda</taxon>
        <taxon>Hexapoda</taxon>
        <taxon>Insecta</taxon>
        <taxon>Pterygota</taxon>
        <taxon>Palaeoptera</taxon>
        <taxon>Ephemeroptera</taxon>
        <taxon>Pisciforma</taxon>
        <taxon>Baetidae</taxon>
        <taxon>Cloeon</taxon>
    </lineage>
</organism>
<dbReference type="Pfam" id="PF23243">
    <property type="entry name" value="HEAT_HEATR1"/>
    <property type="match status" value="1"/>
</dbReference>
<dbReference type="EMBL" id="CADEPI010000037">
    <property type="protein sequence ID" value="CAB3368382.1"/>
    <property type="molecule type" value="Genomic_DNA"/>
</dbReference>
<comment type="function">
    <text evidence="7">Involved in nucleolar processing of pre-18S ribosomal RNA.</text>
</comment>
<evidence type="ECO:0000256" key="8">
    <source>
        <dbReference type="SAM" id="MobiDB-lite"/>
    </source>
</evidence>
<feature type="domain" description="BP28 C-terminal" evidence="9">
    <location>
        <begin position="1677"/>
        <end position="1847"/>
    </location>
</feature>
<sequence>MCALPYHNTPTFCLILRAIPEIKKENSTWSWLKPVLNSGTPLDVHTVHRMAGKQLHFLRMILQYTVDAHKDCALGDSSRLQIQFAFSASTILGVMTMLKQDFNQQQLACMVPYLHIGLSSASPPFLASCLAVISHLVASYPISETLTLELMTHLTMTKIDSLKYDALSVVFLLMTSQTRIIGTSPKLTTFITTQFATMSNFVGNFERFHEEHKSLNLVPFLVPLLQSALGDCRNEGIFFIKGVDQFLIKLLQNLILDEDQAAIVIRLIFDHLPENTSNIAEIRWFGDICQILESRYPSAFDSVAKDVLSKDTDLKETFHVVISHKGLKGEDGILTVQGICLQLVHPEEAIRASAVRTAAKFTKNAKEMDRIMLQSYLRDRLRDDSMQVVCAVLTLKSFCKVISPKEELFDLLLDLLEYAKQNKWNLKAIAYLVAHVGNAVPENVSELKKTLTILSVMSHAAHHPEVMTIFADTKFGCDSTMIKDIKKGIDKSDSVQTQHVSAIFDVVKKVWKSCPLDFADIVKERLKNKNLNALDLYLLSLLLQGVAVNAHTALHKSDCFQMALQIRSRAKVVIPKNPSFPPKNKAELLSLQHNNLVKNNLFPIHAFTDIITALVREPMTSFASQIADSIQQSLSSLIPNKGDGSQSNEDSQFLKWPTQSKDNEDGEYLKLSISIMATLLELCSKVERSDEEQSHMIALRTFVMSNFSGFESQLHFLSIMWSQPNLQIEDRMRAVIFATSIVKLHQNVKTNITQLHPDNCFVPALMSALCNPEKYFRQVVVSLLLELVKLRPADLSKSYHPLIDHIAQQSDEMIQNCDQLGVALFSALTEDDSVQNLGGNPNKNFAKNIRKCLFEHAKLTTTPRYITAAVLRALNYVKSQECLQAVIPLADRLLTESHVEEDLDEADFEILRLILKRIDENTAEKLLNSKEGWSLMERYLASRLVYDDQPIALCVVSVISRELFESLSPKQRSRLTHLLVQVNGEISNLKATVATVLRKLPLEGDLVAEELKLMIGQAKSAPIRTTRMKVASTEAAAAKATSSENWSHGTVMLEALSDKKAMQNAHLVVPVLFDILKICLESVDDQEYVKQLTLTSLNILLAVSEAKGNTCALDIELIVNSLKSTTNPRTQRETLVLLCHTAHLVPDNLMHHLVSIFTFVGSLVLRHDDEYSLQIITQVIKKVVPAVLKSKGQSSCLENILRVFSDALPDIPSHRRILVFDELMSTVGWEHLWLFLVLVFESQSYTKQTDNRRLDCALEAAKICQLPVLLKMLHNIFQYISVLTDIQYNQEKQVINALDVKLKLDKLNAANLTNPCLKPAADVRKFQIMALDFMSNLLSIKSSAHKGLRPTDKLDPELEQLYRLLMDCLMGYLLTLSHKEASDKTHAKFWSCLLLQGYSVLNKLNMLLPLAHFVAVVQGVLTSTSALDSVKSKTLELLGAKLQLLNNASGVEMLELLPMINVCQELVTHADSSIACKSLFCLRLLISLIGSENLTSQLDILKKLLLTLINLAKKISSKADYPVMANLLLCLAEMTVVVKVHMLNVLPTLIPLTLETAKQARELEEDQSDVVLLASLALLQRLIETLPQFLSSFLQSILFEVCQVSTIKEDRLSPKAFLALEHRIEKIRGLLSSKISLRVLLQPIHDAFNELSKSSDMMKAVKPLMAVLTAKFESMGSAEFSGYIADLTTFFLDVLELRSRWESLDDVEMNKETRLVVSNAEEEVISALVTFVLKLQEPVFKPFFFKLFNWCREAQQELAHRSRCISFYRVTTSLANKLKGLFTIFVPIYIQQAAELLRICQESSNESLGNEKAESFFGPNEQDLTLLLLEWVLKNLLEVFTQDRQRFVKQETFDLIMQPLVDQLENLIGGEEAYLARGKELVSPCLSQFARCMQDDILWKQLHYQILLKTRSNTTMVRLVAIEAIQSFAEVLREDLLPLLPEAIPFIAELLEDEDPVVEKRTQEVARELEKILGEPLSKYF</sequence>
<dbReference type="Gene3D" id="1.25.10.10">
    <property type="entry name" value="Leucine-rich Repeat Variant"/>
    <property type="match status" value="1"/>
</dbReference>
<evidence type="ECO:0000259" key="9">
    <source>
        <dbReference type="SMART" id="SM01036"/>
    </source>
</evidence>
<dbReference type="GO" id="GO:0034455">
    <property type="term" value="C:t-UTP complex"/>
    <property type="evidence" value="ECO:0007669"/>
    <property type="project" value="TreeGrafter"/>
</dbReference>
<dbReference type="GO" id="GO:0030686">
    <property type="term" value="C:90S preribosome"/>
    <property type="evidence" value="ECO:0007669"/>
    <property type="project" value="TreeGrafter"/>
</dbReference>
<evidence type="ECO:0000256" key="2">
    <source>
        <dbReference type="ARBA" id="ARBA00010559"/>
    </source>
</evidence>
<keyword evidence="6 7" id="KW-0687">Ribonucleoprotein</keyword>
<dbReference type="InterPro" id="IPR016024">
    <property type="entry name" value="ARM-type_fold"/>
</dbReference>
<proteinExistence type="inferred from homology"/>
<dbReference type="InterPro" id="IPR011989">
    <property type="entry name" value="ARM-like"/>
</dbReference>
<evidence type="ECO:0000256" key="3">
    <source>
        <dbReference type="ARBA" id="ARBA00022517"/>
    </source>
</evidence>
<dbReference type="SMART" id="SM01036">
    <property type="entry name" value="BP28CT"/>
    <property type="match status" value="1"/>
</dbReference>
<reference evidence="10 11" key="1">
    <citation type="submission" date="2020-04" db="EMBL/GenBank/DDBJ databases">
        <authorList>
            <person name="Alioto T."/>
            <person name="Alioto T."/>
            <person name="Gomez Garrido J."/>
        </authorList>
    </citation>
    <scope>NUCLEOTIDE SEQUENCE [LARGE SCALE GENOMIC DNA]</scope>
</reference>
<dbReference type="OrthoDB" id="31183at2759"/>
<accession>A0A8S1C8G5</accession>
<evidence type="ECO:0000256" key="4">
    <source>
        <dbReference type="ARBA" id="ARBA00022552"/>
    </source>
</evidence>
<comment type="similarity">
    <text evidence="2 7">Belongs to the HEATR1/UTP10 family.</text>
</comment>
<dbReference type="InterPro" id="IPR056473">
    <property type="entry name" value="HEAT_Utp10/HEAT1"/>
</dbReference>
<evidence type="ECO:0000256" key="5">
    <source>
        <dbReference type="ARBA" id="ARBA00023242"/>
    </source>
</evidence>
<dbReference type="GO" id="GO:0045943">
    <property type="term" value="P:positive regulation of transcription by RNA polymerase I"/>
    <property type="evidence" value="ECO:0007669"/>
    <property type="project" value="TreeGrafter"/>
</dbReference>
<dbReference type="GO" id="GO:0032040">
    <property type="term" value="C:small-subunit processome"/>
    <property type="evidence" value="ECO:0007669"/>
    <property type="project" value="TreeGrafter"/>
</dbReference>
<dbReference type="GO" id="GO:0030515">
    <property type="term" value="F:snoRNA binding"/>
    <property type="evidence" value="ECO:0007669"/>
    <property type="project" value="TreeGrafter"/>
</dbReference>
<keyword evidence="3 7" id="KW-0690">Ribosome biogenesis</keyword>
<dbReference type="InterPro" id="IPR012954">
    <property type="entry name" value="BP28_C_dom"/>
</dbReference>
<name>A0A8S1C8G5_9INSE</name>